<protein>
    <submittedName>
        <fullName evidence="1">DNA-binding protein</fullName>
    </submittedName>
</protein>
<dbReference type="RefSeq" id="WP_130145658.1">
    <property type="nucleotide sequence ID" value="NZ_SGSU01000009.1"/>
</dbReference>
<reference evidence="1 2" key="1">
    <citation type="submission" date="2019-02" db="EMBL/GenBank/DDBJ databases">
        <title>The Batch Genome Submission of Acinetobacter spp. strains.</title>
        <authorList>
            <person name="Qin J."/>
            <person name="Hu Y."/>
            <person name="Ye H."/>
            <person name="Wei L."/>
            <person name="Feng Y."/>
            <person name="Zong Z."/>
        </authorList>
    </citation>
    <scope>NUCLEOTIDE SEQUENCE [LARGE SCALE GENOMIC DNA]</scope>
    <source>
        <strain evidence="1 2">WCHABo060081</strain>
    </source>
</reference>
<proteinExistence type="predicted"/>
<keyword evidence="1" id="KW-0238">DNA-binding</keyword>
<name>A0A4Q7ATT9_9GAMM</name>
<comment type="caution">
    <text evidence="1">The sequence shown here is derived from an EMBL/GenBank/DDBJ whole genome shotgun (WGS) entry which is preliminary data.</text>
</comment>
<evidence type="ECO:0000313" key="2">
    <source>
        <dbReference type="Proteomes" id="UP000293483"/>
    </source>
</evidence>
<accession>A0A4Q7ATT9</accession>
<dbReference type="GO" id="GO:0003677">
    <property type="term" value="F:DNA binding"/>
    <property type="evidence" value="ECO:0007669"/>
    <property type="project" value="UniProtKB-KW"/>
</dbReference>
<organism evidence="1 2">
    <name type="scientific">Acinetobacter bouvetii</name>
    <dbReference type="NCBI Taxonomy" id="202951"/>
    <lineage>
        <taxon>Bacteria</taxon>
        <taxon>Pseudomonadati</taxon>
        <taxon>Pseudomonadota</taxon>
        <taxon>Gammaproteobacteria</taxon>
        <taxon>Moraxellales</taxon>
        <taxon>Moraxellaceae</taxon>
        <taxon>Acinetobacter</taxon>
    </lineage>
</organism>
<sequence>MALRTYSNISEDEKTVILGRFLTAHEDQLFPQETVALYLQCSPWTLAKMRCEDQSLPFSKIGNRIAYKKKDVMNYLQSKTVTNTAQY</sequence>
<dbReference type="Proteomes" id="UP000293483">
    <property type="component" value="Unassembled WGS sequence"/>
</dbReference>
<evidence type="ECO:0000313" key="1">
    <source>
        <dbReference type="EMBL" id="RZG66834.1"/>
    </source>
</evidence>
<dbReference type="EMBL" id="SGSU01000009">
    <property type="protein sequence ID" value="RZG66834.1"/>
    <property type="molecule type" value="Genomic_DNA"/>
</dbReference>
<gene>
    <name evidence="1" type="ORF">EXE25_09110</name>
</gene>
<dbReference type="AlphaFoldDB" id="A0A4Q7ATT9"/>